<dbReference type="Proteomes" id="UP000198814">
    <property type="component" value="Unassembled WGS sequence"/>
</dbReference>
<dbReference type="CDD" id="cd00402">
    <property type="entry name" value="Riboflavin_synthase_like"/>
    <property type="match status" value="1"/>
</dbReference>
<dbReference type="Gene3D" id="2.40.30.20">
    <property type="match status" value="2"/>
</dbReference>
<dbReference type="PANTHER" id="PTHR21098:SF12">
    <property type="entry name" value="RIBOFLAVIN SYNTHASE"/>
    <property type="match status" value="1"/>
</dbReference>
<evidence type="ECO:0000256" key="3">
    <source>
        <dbReference type="ARBA" id="ARBA00004887"/>
    </source>
</evidence>
<keyword evidence="13" id="KW-1185">Reference proteome</keyword>
<feature type="domain" description="Lumazine-binding" evidence="11">
    <location>
        <begin position="119"/>
        <end position="215"/>
    </location>
</feature>
<evidence type="ECO:0000256" key="6">
    <source>
        <dbReference type="ARBA" id="ARBA00022619"/>
    </source>
</evidence>
<keyword evidence="7" id="KW-0808">Transferase</keyword>
<reference evidence="13" key="1">
    <citation type="submission" date="2016-10" db="EMBL/GenBank/DDBJ databases">
        <authorList>
            <person name="Varghese N."/>
            <person name="Submissions S."/>
        </authorList>
    </citation>
    <scope>NUCLEOTIDE SEQUENCE [LARGE SCALE GENOMIC DNA]</scope>
    <source>
        <strain evidence="13">Nm76</strain>
    </source>
</reference>
<comment type="pathway">
    <text evidence="3">Cofactor biosynthesis; riboflavin biosynthesis; riboflavin from 2-hydroxy-3-oxobutyl phosphate and 5-amino-6-(D-ribitylamino)uracil: step 2/2.</text>
</comment>
<evidence type="ECO:0000256" key="10">
    <source>
        <dbReference type="PROSITE-ProRule" id="PRU00524"/>
    </source>
</evidence>
<keyword evidence="8" id="KW-0677">Repeat</keyword>
<protein>
    <recommendedName>
        <fullName evidence="5 9">Riboflavin synthase</fullName>
        <ecNumber evidence="4 9">2.5.1.9</ecNumber>
    </recommendedName>
</protein>
<dbReference type="STRING" id="42354.SAMN05216333_1019"/>
<evidence type="ECO:0000313" key="12">
    <source>
        <dbReference type="EMBL" id="SEN72642.1"/>
    </source>
</evidence>
<dbReference type="FunFam" id="2.40.30.20:FF:000004">
    <property type="entry name" value="Riboflavin synthase, alpha subunit"/>
    <property type="match status" value="1"/>
</dbReference>
<name>A0A1H8IVZ4_9PROT</name>
<keyword evidence="6" id="KW-0686">Riboflavin biosynthesis</keyword>
<comment type="function">
    <text evidence="2">Catalyzes the dismutation of two molecules of 6,7-dimethyl-8-ribityllumazine, resulting in the formation of riboflavin and 5-amino-6-(D-ribitylamino)uracil.</text>
</comment>
<evidence type="ECO:0000256" key="8">
    <source>
        <dbReference type="ARBA" id="ARBA00022737"/>
    </source>
</evidence>
<dbReference type="InterPro" id="IPR026017">
    <property type="entry name" value="Lumazine-bd_dom"/>
</dbReference>
<dbReference type="SUPFAM" id="SSF63380">
    <property type="entry name" value="Riboflavin synthase domain-like"/>
    <property type="match status" value="2"/>
</dbReference>
<dbReference type="InterPro" id="IPR001783">
    <property type="entry name" value="Lumazine-bd"/>
</dbReference>
<feature type="repeat" description="Lumazine-binding" evidence="10">
    <location>
        <begin position="119"/>
        <end position="215"/>
    </location>
</feature>
<accession>A0A1H8IVZ4</accession>
<dbReference type="NCBIfam" id="NF006767">
    <property type="entry name" value="PRK09289.1"/>
    <property type="match status" value="1"/>
</dbReference>
<feature type="domain" description="Lumazine-binding" evidence="11">
    <location>
        <begin position="19"/>
        <end position="118"/>
    </location>
</feature>
<dbReference type="PROSITE" id="PS51177">
    <property type="entry name" value="LUMAZINE_BIND"/>
    <property type="match status" value="2"/>
</dbReference>
<dbReference type="PIRSF" id="PIRSF000498">
    <property type="entry name" value="Riboflavin_syn_A"/>
    <property type="match status" value="1"/>
</dbReference>
<gene>
    <name evidence="12" type="ORF">SAMN05216333_1019</name>
</gene>
<organism evidence="12 13">
    <name type="scientific">Nitrosomonas oligotropha</name>
    <dbReference type="NCBI Taxonomy" id="42354"/>
    <lineage>
        <taxon>Bacteria</taxon>
        <taxon>Pseudomonadati</taxon>
        <taxon>Pseudomonadota</taxon>
        <taxon>Betaproteobacteria</taxon>
        <taxon>Nitrosomonadales</taxon>
        <taxon>Nitrosomonadaceae</taxon>
        <taxon>Nitrosomonas</taxon>
    </lineage>
</organism>
<evidence type="ECO:0000256" key="5">
    <source>
        <dbReference type="ARBA" id="ARBA00013950"/>
    </source>
</evidence>
<dbReference type="EC" id="2.5.1.9" evidence="4 9"/>
<dbReference type="NCBIfam" id="TIGR00187">
    <property type="entry name" value="ribE"/>
    <property type="match status" value="1"/>
</dbReference>
<dbReference type="Pfam" id="PF00677">
    <property type="entry name" value="Lum_binding"/>
    <property type="match status" value="2"/>
</dbReference>
<evidence type="ECO:0000256" key="2">
    <source>
        <dbReference type="ARBA" id="ARBA00002803"/>
    </source>
</evidence>
<dbReference type="PANTHER" id="PTHR21098">
    <property type="entry name" value="RIBOFLAVIN SYNTHASE ALPHA CHAIN"/>
    <property type="match status" value="1"/>
</dbReference>
<dbReference type="GO" id="GO:0004746">
    <property type="term" value="F:riboflavin synthase activity"/>
    <property type="evidence" value="ECO:0007669"/>
    <property type="project" value="UniProtKB-UniRule"/>
</dbReference>
<dbReference type="EMBL" id="FODO01000001">
    <property type="protein sequence ID" value="SEN72642.1"/>
    <property type="molecule type" value="Genomic_DNA"/>
</dbReference>
<dbReference type="GO" id="GO:0009231">
    <property type="term" value="P:riboflavin biosynthetic process"/>
    <property type="evidence" value="ECO:0007669"/>
    <property type="project" value="UniProtKB-KW"/>
</dbReference>
<dbReference type="InterPro" id="IPR017938">
    <property type="entry name" value="Riboflavin_synthase-like_b-brl"/>
</dbReference>
<evidence type="ECO:0000259" key="11">
    <source>
        <dbReference type="PROSITE" id="PS51177"/>
    </source>
</evidence>
<dbReference type="InterPro" id="IPR023366">
    <property type="entry name" value="ATP_synth_asu-like_sf"/>
</dbReference>
<sequence length="219" mass="23332">MGNVKLCALLDDVTWKFELFTGIIEAVGTIASIQPCTDKGHGGLSLTISTQGLDLDDVMPGDSIAVNGVCLTVTTLTNDSFAADVSEETLNCTIGLDQPAAHVNLEKAMRLSDRLGGHLVSGHVDAVGTVVRFEPTGESFVLVIQAPESIMRFLTHKGSITVNGVSLTVNRIEGNVFSVNLIPHTLVMTNLKELVAGMLVNLETDMLARYVARLLNIEG</sequence>
<proteinExistence type="predicted"/>
<evidence type="ECO:0000256" key="4">
    <source>
        <dbReference type="ARBA" id="ARBA00012827"/>
    </source>
</evidence>
<dbReference type="AlphaFoldDB" id="A0A1H8IVZ4"/>
<comment type="catalytic activity">
    <reaction evidence="1">
        <text>2 6,7-dimethyl-8-(1-D-ribityl)lumazine + H(+) = 5-amino-6-(D-ribitylamino)uracil + riboflavin</text>
        <dbReference type="Rhea" id="RHEA:20772"/>
        <dbReference type="ChEBI" id="CHEBI:15378"/>
        <dbReference type="ChEBI" id="CHEBI:15934"/>
        <dbReference type="ChEBI" id="CHEBI:57986"/>
        <dbReference type="ChEBI" id="CHEBI:58201"/>
        <dbReference type="EC" id="2.5.1.9"/>
    </reaction>
</comment>
<evidence type="ECO:0000313" key="13">
    <source>
        <dbReference type="Proteomes" id="UP000198814"/>
    </source>
</evidence>
<feature type="repeat" description="Lumazine-binding" evidence="10">
    <location>
        <begin position="19"/>
        <end position="118"/>
    </location>
</feature>
<evidence type="ECO:0000256" key="1">
    <source>
        <dbReference type="ARBA" id="ARBA00000968"/>
    </source>
</evidence>
<evidence type="ECO:0000256" key="7">
    <source>
        <dbReference type="ARBA" id="ARBA00022679"/>
    </source>
</evidence>
<evidence type="ECO:0000256" key="9">
    <source>
        <dbReference type="NCBIfam" id="TIGR00187"/>
    </source>
</evidence>